<name>A0ABV0Z589_9TELE</name>
<evidence type="ECO:0000313" key="1">
    <source>
        <dbReference type="EMBL" id="MEQ2300947.1"/>
    </source>
</evidence>
<proteinExistence type="predicted"/>
<keyword evidence="2" id="KW-1185">Reference proteome</keyword>
<dbReference type="EMBL" id="JAHRIP010050804">
    <property type="protein sequence ID" value="MEQ2300947.1"/>
    <property type="molecule type" value="Genomic_DNA"/>
</dbReference>
<accession>A0ABV0Z589</accession>
<reference evidence="1 2" key="1">
    <citation type="submission" date="2021-06" db="EMBL/GenBank/DDBJ databases">
        <authorList>
            <person name="Palmer J.M."/>
        </authorList>
    </citation>
    <scope>NUCLEOTIDE SEQUENCE [LARGE SCALE GENOMIC DNA]</scope>
    <source>
        <strain evidence="1 2">AS_MEX2019</strain>
        <tissue evidence="1">Muscle</tissue>
    </source>
</reference>
<dbReference type="Proteomes" id="UP001469553">
    <property type="component" value="Unassembled WGS sequence"/>
</dbReference>
<protein>
    <submittedName>
        <fullName evidence="1">Uncharacterized protein</fullName>
    </submittedName>
</protein>
<comment type="caution">
    <text evidence="1">The sequence shown here is derived from an EMBL/GenBank/DDBJ whole genome shotgun (WGS) entry which is preliminary data.</text>
</comment>
<gene>
    <name evidence="1" type="ORF">AMECASPLE_030981</name>
</gene>
<organism evidence="1 2">
    <name type="scientific">Ameca splendens</name>
    <dbReference type="NCBI Taxonomy" id="208324"/>
    <lineage>
        <taxon>Eukaryota</taxon>
        <taxon>Metazoa</taxon>
        <taxon>Chordata</taxon>
        <taxon>Craniata</taxon>
        <taxon>Vertebrata</taxon>
        <taxon>Euteleostomi</taxon>
        <taxon>Actinopterygii</taxon>
        <taxon>Neopterygii</taxon>
        <taxon>Teleostei</taxon>
        <taxon>Neoteleostei</taxon>
        <taxon>Acanthomorphata</taxon>
        <taxon>Ovalentaria</taxon>
        <taxon>Atherinomorphae</taxon>
        <taxon>Cyprinodontiformes</taxon>
        <taxon>Goodeidae</taxon>
        <taxon>Ameca</taxon>
    </lineage>
</organism>
<evidence type="ECO:0000313" key="2">
    <source>
        <dbReference type="Proteomes" id="UP001469553"/>
    </source>
</evidence>
<sequence>MTADRKGRGLPTAAFTQVICETKTLKDLNPYSAEQHLGSDGLWKIMWCSHCYAAASGMTSTHSVRTFWLIAGRKEHLFNSL</sequence>